<dbReference type="GO" id="GO:0016787">
    <property type="term" value="F:hydrolase activity"/>
    <property type="evidence" value="ECO:0007669"/>
    <property type="project" value="InterPro"/>
</dbReference>
<dbReference type="InterPro" id="IPR051693">
    <property type="entry name" value="UPF0046_metallophosphoest"/>
</dbReference>
<feature type="region of interest" description="Disordered" evidence="1">
    <location>
        <begin position="1"/>
        <end position="20"/>
    </location>
</feature>
<dbReference type="CDD" id="cd07379">
    <property type="entry name" value="MPP_239FB"/>
    <property type="match status" value="1"/>
</dbReference>
<dbReference type="SUPFAM" id="SSF56300">
    <property type="entry name" value="Metallo-dependent phosphatases"/>
    <property type="match status" value="1"/>
</dbReference>
<evidence type="ECO:0000259" key="2">
    <source>
        <dbReference type="Pfam" id="PF00149"/>
    </source>
</evidence>
<evidence type="ECO:0000313" key="3">
    <source>
        <dbReference type="EMBL" id="KAJ4340105.1"/>
    </source>
</evidence>
<feature type="domain" description="Calcineurin-like phosphoesterase" evidence="2">
    <location>
        <begin position="27"/>
        <end position="238"/>
    </location>
</feature>
<dbReference type="Pfam" id="PF00149">
    <property type="entry name" value="Metallophos"/>
    <property type="match status" value="1"/>
</dbReference>
<protein>
    <recommendedName>
        <fullName evidence="2">Calcineurin-like phosphoesterase domain-containing protein</fullName>
    </recommendedName>
</protein>
<evidence type="ECO:0000256" key="1">
    <source>
        <dbReference type="SAM" id="MobiDB-lite"/>
    </source>
</evidence>
<dbReference type="PANTHER" id="PTHR12905">
    <property type="entry name" value="METALLOPHOSPHOESTERASE"/>
    <property type="match status" value="1"/>
</dbReference>
<dbReference type="InterPro" id="IPR004843">
    <property type="entry name" value="Calcineurin-like_PHP"/>
</dbReference>
<proteinExistence type="predicted"/>
<keyword evidence="4" id="KW-1185">Reference proteome</keyword>
<dbReference type="EMBL" id="JAPEUV010000018">
    <property type="protein sequence ID" value="KAJ4340105.1"/>
    <property type="molecule type" value="Genomic_DNA"/>
</dbReference>
<accession>A0A9W8X416</accession>
<sequence>MSTSKRTRSSSPAPSDSKKARSLRPVRFLIFSDTHDAELPSNLPACDVLLHCGDLTEDGTPDAISKALTSIGSIEAELKLAIAGNHEISLDKAYYLAEGGSAEHVAVSLALIPSSPTSVAAQHGITFLREGTHTFALSSGASFTLYASPFTPGSGTSAFQYPSNEDRYNSASDTPAWAMNVGTERTRIPNHVDIVMTHGPAQYVLDDTGDGRSAGCEHLRRAIVRVKPKLFCFGHVHRGYGAQILEFSEKGDEIVPAAKEWVGKNQAKKKGYAGLPPGSVEKLRDGRQTLAVNAAMEGEKGVLENAPWLVELAL</sequence>
<comment type="caution">
    <text evidence="3">The sequence shown here is derived from an EMBL/GenBank/DDBJ whole genome shotgun (WGS) entry which is preliminary data.</text>
</comment>
<dbReference type="AlphaFoldDB" id="A0A9W8X416"/>
<organism evidence="3 4">
    <name type="scientific">Didymella glomerata</name>
    <dbReference type="NCBI Taxonomy" id="749621"/>
    <lineage>
        <taxon>Eukaryota</taxon>
        <taxon>Fungi</taxon>
        <taxon>Dikarya</taxon>
        <taxon>Ascomycota</taxon>
        <taxon>Pezizomycotina</taxon>
        <taxon>Dothideomycetes</taxon>
        <taxon>Pleosporomycetidae</taxon>
        <taxon>Pleosporales</taxon>
        <taxon>Pleosporineae</taxon>
        <taxon>Didymellaceae</taxon>
        <taxon>Didymella</taxon>
    </lineage>
</organism>
<evidence type="ECO:0000313" key="4">
    <source>
        <dbReference type="Proteomes" id="UP001140562"/>
    </source>
</evidence>
<name>A0A9W8X416_9PLEO</name>
<dbReference type="Proteomes" id="UP001140562">
    <property type="component" value="Unassembled WGS sequence"/>
</dbReference>
<gene>
    <name evidence="3" type="ORF">N0V87_002726</name>
</gene>
<dbReference type="OrthoDB" id="630188at2759"/>
<dbReference type="Gene3D" id="3.60.21.10">
    <property type="match status" value="1"/>
</dbReference>
<reference evidence="3" key="1">
    <citation type="submission" date="2022-10" db="EMBL/GenBank/DDBJ databases">
        <title>Tapping the CABI collections for fungal endophytes: first genome assemblies for Collariella, Neodidymelliopsis, Ascochyta clinopodiicola, Didymella pomorum, Didymosphaeria variabile, Neocosmospora piperis and Neocucurbitaria cava.</title>
        <authorList>
            <person name="Hill R."/>
        </authorList>
    </citation>
    <scope>NUCLEOTIDE SEQUENCE</scope>
    <source>
        <strain evidence="3">IMI 360193</strain>
    </source>
</reference>
<dbReference type="PANTHER" id="PTHR12905:SF0">
    <property type="entry name" value="CALCINEURIN-LIKE PHOSPHOESTERASE DOMAIN-CONTAINING PROTEIN"/>
    <property type="match status" value="1"/>
</dbReference>
<dbReference type="InterPro" id="IPR029052">
    <property type="entry name" value="Metallo-depent_PP-like"/>
</dbReference>